<name>A0A0F9PH27_9ZZZZ</name>
<proteinExistence type="predicted"/>
<comment type="caution">
    <text evidence="1">The sequence shown here is derived from an EMBL/GenBank/DDBJ whole genome shotgun (WGS) entry which is preliminary data.</text>
</comment>
<dbReference type="AlphaFoldDB" id="A0A0F9PH27"/>
<organism evidence="1">
    <name type="scientific">marine sediment metagenome</name>
    <dbReference type="NCBI Taxonomy" id="412755"/>
    <lineage>
        <taxon>unclassified sequences</taxon>
        <taxon>metagenomes</taxon>
        <taxon>ecological metagenomes</taxon>
    </lineage>
</organism>
<dbReference type="EMBL" id="LAZR01002487">
    <property type="protein sequence ID" value="KKN29459.1"/>
    <property type="molecule type" value="Genomic_DNA"/>
</dbReference>
<sequence>MSRGNFVVNPEVECSYCDFNPVCGEDSPKRAKAKRDGNPAEFGIFETLKEYD</sequence>
<reference evidence="1" key="1">
    <citation type="journal article" date="2015" name="Nature">
        <title>Complex archaea that bridge the gap between prokaryotes and eukaryotes.</title>
        <authorList>
            <person name="Spang A."/>
            <person name="Saw J.H."/>
            <person name="Jorgensen S.L."/>
            <person name="Zaremba-Niedzwiedzka K."/>
            <person name="Martijn J."/>
            <person name="Lind A.E."/>
            <person name="van Eijk R."/>
            <person name="Schleper C."/>
            <person name="Guy L."/>
            <person name="Ettema T.J."/>
        </authorList>
    </citation>
    <scope>NUCLEOTIDE SEQUENCE</scope>
</reference>
<gene>
    <name evidence="1" type="ORF">LCGC14_0843900</name>
</gene>
<protein>
    <submittedName>
        <fullName evidence="1">Uncharacterized protein</fullName>
    </submittedName>
</protein>
<evidence type="ECO:0000313" key="1">
    <source>
        <dbReference type="EMBL" id="KKN29459.1"/>
    </source>
</evidence>
<accession>A0A0F9PH27</accession>